<dbReference type="PANTHER" id="PTHR24303:SF31">
    <property type="entry name" value="CYTOCHROME P450 307A1-RELATED"/>
    <property type="match status" value="1"/>
</dbReference>
<feature type="binding site" description="axial binding residue" evidence="7">
    <location>
        <position position="104"/>
    </location>
    <ligand>
        <name>heme</name>
        <dbReference type="ChEBI" id="CHEBI:30413"/>
    </ligand>
    <ligandPart>
        <name>Fe</name>
        <dbReference type="ChEBI" id="CHEBI:18248"/>
    </ligandPart>
</feature>
<dbReference type="InterPro" id="IPR002401">
    <property type="entry name" value="Cyt_P450_E_grp-I"/>
</dbReference>
<dbReference type="Proteomes" id="UP000245119">
    <property type="component" value="Linkage Group LG10"/>
</dbReference>
<reference evidence="9 10" key="1">
    <citation type="submission" date="2018-04" db="EMBL/GenBank/DDBJ databases">
        <title>The genome of golden apple snail Pomacea canaliculata provides insight into stress tolerance and invasive adaptation.</title>
        <authorList>
            <person name="Liu C."/>
            <person name="Liu B."/>
            <person name="Ren Y."/>
            <person name="Zhang Y."/>
            <person name="Wang H."/>
            <person name="Li S."/>
            <person name="Jiang F."/>
            <person name="Yin L."/>
            <person name="Zhang G."/>
            <person name="Qian W."/>
            <person name="Fan W."/>
        </authorList>
    </citation>
    <scope>NUCLEOTIDE SEQUENCE [LARGE SCALE GENOMIC DNA]</scope>
    <source>
        <strain evidence="9">SZHN2017</strain>
        <tissue evidence="9">Muscle</tissue>
    </source>
</reference>
<evidence type="ECO:0000256" key="7">
    <source>
        <dbReference type="PIRSR" id="PIRSR602401-1"/>
    </source>
</evidence>
<name>A0A2T7NPV3_POMCA</name>
<comment type="similarity">
    <text evidence="2 8">Belongs to the cytochrome P450 family.</text>
</comment>
<keyword evidence="10" id="KW-1185">Reference proteome</keyword>
<comment type="cofactor">
    <cofactor evidence="1 7">
        <name>heme</name>
        <dbReference type="ChEBI" id="CHEBI:30413"/>
    </cofactor>
</comment>
<evidence type="ECO:0008006" key="11">
    <source>
        <dbReference type="Google" id="ProtNLM"/>
    </source>
</evidence>
<proteinExistence type="inferred from homology"/>
<keyword evidence="3 7" id="KW-0479">Metal-binding</keyword>
<dbReference type="Pfam" id="PF00067">
    <property type="entry name" value="p450"/>
    <property type="match status" value="1"/>
</dbReference>
<dbReference type="InterPro" id="IPR017972">
    <property type="entry name" value="Cyt_P450_CS"/>
</dbReference>
<evidence type="ECO:0000313" key="10">
    <source>
        <dbReference type="Proteomes" id="UP000245119"/>
    </source>
</evidence>
<dbReference type="AlphaFoldDB" id="A0A2T7NPV3"/>
<keyword evidence="5 7" id="KW-0408">Iron</keyword>
<sequence length="196" mass="22167">MPLWDKLRMPYLDAVVMETLRILSQGSLGIPRCNREEITVNGYTIPKNSTLFCNMWHIHHDDKQWGDPWTFRPERFLDDQGQPLSATHPVRLKFAAFGLGRRHCPGDSFARARLFMYLVTLLQNFDFCSPPGVSPPPYAPGFIQTAVILQAAIVLCAGDTKEKLDEQTDNGGNAERVNSTLKLIFNLIRVTDYACP</sequence>
<dbReference type="GO" id="GO:0004497">
    <property type="term" value="F:monooxygenase activity"/>
    <property type="evidence" value="ECO:0007669"/>
    <property type="project" value="UniProtKB-KW"/>
</dbReference>
<evidence type="ECO:0000256" key="4">
    <source>
        <dbReference type="ARBA" id="ARBA00023002"/>
    </source>
</evidence>
<dbReference type="PRINTS" id="PR00463">
    <property type="entry name" value="EP450I"/>
</dbReference>
<organism evidence="9 10">
    <name type="scientific">Pomacea canaliculata</name>
    <name type="common">Golden apple snail</name>
    <dbReference type="NCBI Taxonomy" id="400727"/>
    <lineage>
        <taxon>Eukaryota</taxon>
        <taxon>Metazoa</taxon>
        <taxon>Spiralia</taxon>
        <taxon>Lophotrochozoa</taxon>
        <taxon>Mollusca</taxon>
        <taxon>Gastropoda</taxon>
        <taxon>Caenogastropoda</taxon>
        <taxon>Architaenioglossa</taxon>
        <taxon>Ampullarioidea</taxon>
        <taxon>Ampullariidae</taxon>
        <taxon>Pomacea</taxon>
    </lineage>
</organism>
<dbReference type="GO" id="GO:0016705">
    <property type="term" value="F:oxidoreductase activity, acting on paired donors, with incorporation or reduction of molecular oxygen"/>
    <property type="evidence" value="ECO:0007669"/>
    <property type="project" value="InterPro"/>
</dbReference>
<dbReference type="Gene3D" id="1.10.630.10">
    <property type="entry name" value="Cytochrome P450"/>
    <property type="match status" value="1"/>
</dbReference>
<protein>
    <recommendedName>
        <fullName evidence="11">Cytochrome P450</fullName>
    </recommendedName>
</protein>
<keyword evidence="7 8" id="KW-0349">Heme</keyword>
<dbReference type="GO" id="GO:0020037">
    <property type="term" value="F:heme binding"/>
    <property type="evidence" value="ECO:0007669"/>
    <property type="project" value="InterPro"/>
</dbReference>
<dbReference type="GO" id="GO:0005506">
    <property type="term" value="F:iron ion binding"/>
    <property type="evidence" value="ECO:0007669"/>
    <property type="project" value="InterPro"/>
</dbReference>
<evidence type="ECO:0000256" key="6">
    <source>
        <dbReference type="ARBA" id="ARBA00023033"/>
    </source>
</evidence>
<evidence type="ECO:0000256" key="2">
    <source>
        <dbReference type="ARBA" id="ARBA00010617"/>
    </source>
</evidence>
<evidence type="ECO:0000313" key="9">
    <source>
        <dbReference type="EMBL" id="PVD23198.1"/>
    </source>
</evidence>
<dbReference type="InterPro" id="IPR036396">
    <property type="entry name" value="Cyt_P450_sf"/>
</dbReference>
<keyword evidence="4 8" id="KW-0560">Oxidoreductase</keyword>
<comment type="caution">
    <text evidence="9">The sequence shown here is derived from an EMBL/GenBank/DDBJ whole genome shotgun (WGS) entry which is preliminary data.</text>
</comment>
<dbReference type="InterPro" id="IPR001128">
    <property type="entry name" value="Cyt_P450"/>
</dbReference>
<gene>
    <name evidence="9" type="ORF">C0Q70_16461</name>
</gene>
<dbReference type="OrthoDB" id="1470350at2759"/>
<dbReference type="SUPFAM" id="SSF48264">
    <property type="entry name" value="Cytochrome P450"/>
    <property type="match status" value="1"/>
</dbReference>
<evidence type="ECO:0000256" key="5">
    <source>
        <dbReference type="ARBA" id="ARBA00023004"/>
    </source>
</evidence>
<evidence type="ECO:0000256" key="3">
    <source>
        <dbReference type="ARBA" id="ARBA00022723"/>
    </source>
</evidence>
<accession>A0A2T7NPV3</accession>
<dbReference type="STRING" id="400727.A0A2T7NPV3"/>
<evidence type="ECO:0000256" key="1">
    <source>
        <dbReference type="ARBA" id="ARBA00001971"/>
    </source>
</evidence>
<keyword evidence="6 8" id="KW-0503">Monooxygenase</keyword>
<dbReference type="EMBL" id="PZQS01000010">
    <property type="protein sequence ID" value="PVD23198.1"/>
    <property type="molecule type" value="Genomic_DNA"/>
</dbReference>
<evidence type="ECO:0000256" key="8">
    <source>
        <dbReference type="RuleBase" id="RU000461"/>
    </source>
</evidence>
<dbReference type="PROSITE" id="PS00086">
    <property type="entry name" value="CYTOCHROME_P450"/>
    <property type="match status" value="1"/>
</dbReference>
<dbReference type="PANTHER" id="PTHR24303">
    <property type="entry name" value="HEME-BINDING MONOOXYGENASE FAMILY"/>
    <property type="match status" value="1"/>
</dbReference>